<dbReference type="Gene3D" id="1.20.144.10">
    <property type="entry name" value="Phosphatidic acid phosphatase type 2/haloperoxidase"/>
    <property type="match status" value="1"/>
</dbReference>
<feature type="transmembrane region" description="Helical" evidence="1">
    <location>
        <begin position="206"/>
        <end position="226"/>
    </location>
</feature>
<feature type="transmembrane region" description="Helical" evidence="1">
    <location>
        <begin position="166"/>
        <end position="186"/>
    </location>
</feature>
<evidence type="ECO:0000259" key="2">
    <source>
        <dbReference type="SMART" id="SM00014"/>
    </source>
</evidence>
<feature type="domain" description="Phosphatidic acid phosphatase type 2/haloperoxidase" evidence="2">
    <location>
        <begin position="167"/>
        <end position="275"/>
    </location>
</feature>
<protein>
    <recommendedName>
        <fullName evidence="2">Phosphatidic acid phosphatase type 2/haloperoxidase domain-containing protein</fullName>
    </recommendedName>
</protein>
<keyword evidence="4" id="KW-1185">Reference proteome</keyword>
<accession>A0ABP7S0K9</accession>
<name>A0ABP7S0K9_9PSEU</name>
<dbReference type="InterPro" id="IPR000326">
    <property type="entry name" value="PAP2/HPO"/>
</dbReference>
<evidence type="ECO:0000256" key="1">
    <source>
        <dbReference type="SAM" id="Phobius"/>
    </source>
</evidence>
<evidence type="ECO:0000313" key="3">
    <source>
        <dbReference type="EMBL" id="GAA4004759.1"/>
    </source>
</evidence>
<gene>
    <name evidence="3" type="ORF">GCM10022247_27290</name>
</gene>
<feature type="transmembrane region" description="Helical" evidence="1">
    <location>
        <begin position="290"/>
        <end position="310"/>
    </location>
</feature>
<feature type="transmembrane region" description="Helical" evidence="1">
    <location>
        <begin position="322"/>
        <end position="340"/>
    </location>
</feature>
<evidence type="ECO:0000313" key="4">
    <source>
        <dbReference type="Proteomes" id="UP001501747"/>
    </source>
</evidence>
<dbReference type="EMBL" id="BAABAL010000008">
    <property type="protein sequence ID" value="GAA4004759.1"/>
    <property type="molecule type" value="Genomic_DNA"/>
</dbReference>
<feature type="transmembrane region" description="Helical" evidence="1">
    <location>
        <begin position="138"/>
        <end position="159"/>
    </location>
</feature>
<organism evidence="3 4">
    <name type="scientific">Allokutzneria multivorans</name>
    <dbReference type="NCBI Taxonomy" id="1142134"/>
    <lineage>
        <taxon>Bacteria</taxon>
        <taxon>Bacillati</taxon>
        <taxon>Actinomycetota</taxon>
        <taxon>Actinomycetes</taxon>
        <taxon>Pseudonocardiales</taxon>
        <taxon>Pseudonocardiaceae</taxon>
        <taxon>Allokutzneria</taxon>
    </lineage>
</organism>
<keyword evidence="1" id="KW-0472">Membrane</keyword>
<dbReference type="Proteomes" id="UP001501747">
    <property type="component" value="Unassembled WGS sequence"/>
</dbReference>
<reference evidence="4" key="1">
    <citation type="journal article" date="2019" name="Int. J. Syst. Evol. Microbiol.">
        <title>The Global Catalogue of Microorganisms (GCM) 10K type strain sequencing project: providing services to taxonomists for standard genome sequencing and annotation.</title>
        <authorList>
            <consortium name="The Broad Institute Genomics Platform"/>
            <consortium name="The Broad Institute Genome Sequencing Center for Infectious Disease"/>
            <person name="Wu L."/>
            <person name="Ma J."/>
        </authorList>
    </citation>
    <scope>NUCLEOTIDE SEQUENCE [LARGE SCALE GENOMIC DNA]</scope>
    <source>
        <strain evidence="4">JCM 17342</strain>
    </source>
</reference>
<proteinExistence type="predicted"/>
<dbReference type="Pfam" id="PF01569">
    <property type="entry name" value="PAP2"/>
    <property type="match status" value="1"/>
</dbReference>
<dbReference type="InterPro" id="IPR036938">
    <property type="entry name" value="PAP2/HPO_sf"/>
</dbReference>
<comment type="caution">
    <text evidence="3">The sequence shown here is derived from an EMBL/GenBank/DDBJ whole genome shotgun (WGS) entry which is preliminary data.</text>
</comment>
<feature type="transmembrane region" description="Helical" evidence="1">
    <location>
        <begin position="260"/>
        <end position="278"/>
    </location>
</feature>
<feature type="transmembrane region" description="Helical" evidence="1">
    <location>
        <begin position="90"/>
        <end position="110"/>
    </location>
</feature>
<keyword evidence="1" id="KW-1133">Transmembrane helix</keyword>
<feature type="transmembrane region" description="Helical" evidence="1">
    <location>
        <begin position="233"/>
        <end position="254"/>
    </location>
</feature>
<sequence length="370" mass="38589">MLPEERQALLTAVRHVHIVPLPAKRQLERFAHGTVVLDYQDNRHAAHYPGLLHNHDKPSTERGHHGWSIGVMATSVMATSDEAQPRTWPLPVAGALGALIALGVTFLAYVHTVTGQRAENGAVHQAQTGGLTDPAFSYLLKGGMGTFLLGAVALFTLGVGVFRARFVGAVTVVAVIGGSTLTTELLKEVLLERPDLYVTSVAGHNSFPSGHVTGAMAVLVALALVSPRKVRPFVLGGGSVVVAAVAVATVGLGWHRPSDTLGGCLVAALIGCLVAAFAGRGRVHPHPAWFIGALFVPSIVPLVGRVMLGSATTAAERLDDSIVIAAVGAPVIALALVALLHGTELGRRAPAATGRHHATHRCETLVQQHV</sequence>
<keyword evidence="1" id="KW-0812">Transmembrane</keyword>
<dbReference type="SUPFAM" id="SSF48317">
    <property type="entry name" value="Acid phosphatase/Vanadium-dependent haloperoxidase"/>
    <property type="match status" value="1"/>
</dbReference>
<dbReference type="SMART" id="SM00014">
    <property type="entry name" value="acidPPc"/>
    <property type="match status" value="1"/>
</dbReference>